<dbReference type="CDD" id="cd13136">
    <property type="entry name" value="MATE_DinF_like"/>
    <property type="match status" value="1"/>
</dbReference>
<evidence type="ECO:0000256" key="3">
    <source>
        <dbReference type="ARBA" id="ARBA00022448"/>
    </source>
</evidence>
<evidence type="ECO:0000313" key="8">
    <source>
        <dbReference type="Proteomes" id="UP000318946"/>
    </source>
</evidence>
<dbReference type="NCBIfam" id="TIGR00797">
    <property type="entry name" value="matE"/>
    <property type="match status" value="1"/>
</dbReference>
<dbReference type="Proteomes" id="UP000318946">
    <property type="component" value="Chromosome"/>
</dbReference>
<dbReference type="RefSeq" id="WP_019129950.1">
    <property type="nucleotide sequence ID" value="NZ_AP019735.1"/>
</dbReference>
<comment type="subcellular location">
    <subcellularLocation>
        <location evidence="1">Membrane</location>
        <topology evidence="1">Multi-pass membrane protein</topology>
    </subcellularLocation>
</comment>
<dbReference type="Pfam" id="PF01554">
    <property type="entry name" value="MatE"/>
    <property type="match status" value="2"/>
</dbReference>
<sequence length="441" mass="48841">MNREILRLALPNIVSNITVPVMGIASTMIAGNLGGGDTTRAIGSLAVGVSIFNFIYWNCSFLRMGTSGLTAQAYGAKNHRECTATLARTLLVAAVLGALILLLQYPLGQTAIWAMNGDELVAEYFYARIWAVPAGIMLFGLNGWFIGMQNARIPMWIAILQNVVHVGCSWFFAFRCGMGIAGIGYGSVVAQYLGVALAAVLIVANYREFITRIDWSAVFDMRPIRRFLVVNRDIIVRTLCIVAVYTFFTGASARMEDRTLLAVNTILLQLFTLFSYMTDGFAQAAEALTGRFIGARDGRSLHRCIRNSIFWSLAVAAVFVGIYLVWWRDLLHVFTLNSPESSAYIIATAGDYIGWIIAIPIASSLPFLMDGIMVGATRTRVMRDSMILSTIIYFAIFFAFSPLIGNNALWCAFLLYMLLRGVLQYFMTHRLKDIYRQADAA</sequence>
<dbReference type="GO" id="GO:0015297">
    <property type="term" value="F:antiporter activity"/>
    <property type="evidence" value="ECO:0007669"/>
    <property type="project" value="InterPro"/>
</dbReference>
<dbReference type="InterPro" id="IPR050222">
    <property type="entry name" value="MATE_MdtK"/>
</dbReference>
<protein>
    <submittedName>
        <fullName evidence="7">MATE family efflux transporter</fullName>
    </submittedName>
</protein>
<dbReference type="GeneID" id="78342667"/>
<evidence type="ECO:0000256" key="6">
    <source>
        <dbReference type="ARBA" id="ARBA00023136"/>
    </source>
</evidence>
<reference evidence="8" key="1">
    <citation type="submission" date="2019-06" db="EMBL/GenBank/DDBJ databases">
        <title>Alistipes onderdonkii subsp. vulgaris subsp. nov., Alistipes dispar sp. nov. and Alistipes communis sp. nov., isolated from human faeces, and creation of Alistipes onderdonkii subsp. onderdonkii subsp. nov.</title>
        <authorList>
            <person name="Sakamoto M."/>
            <person name="Ikeyama N."/>
            <person name="Ogata Y."/>
            <person name="Suda W."/>
            <person name="Iino T."/>
            <person name="Hattori M."/>
            <person name="Ohkuma M."/>
        </authorList>
    </citation>
    <scope>NUCLEOTIDE SEQUENCE [LARGE SCALE GENOMIC DNA]</scope>
    <source>
        <strain evidence="8">5CBH24</strain>
    </source>
</reference>
<dbReference type="STRING" id="1118061.GCA_000311925_00734"/>
<accession>A0A3D2BBB2</accession>
<evidence type="ECO:0000256" key="1">
    <source>
        <dbReference type="ARBA" id="ARBA00004141"/>
    </source>
</evidence>
<evidence type="ECO:0000256" key="2">
    <source>
        <dbReference type="ARBA" id="ARBA00010199"/>
    </source>
</evidence>
<dbReference type="AlphaFoldDB" id="A0A3D2BBB2"/>
<dbReference type="InterPro" id="IPR044644">
    <property type="entry name" value="DinF-like"/>
</dbReference>
<dbReference type="OrthoDB" id="9776324at2"/>
<accession>A0A4Y1XL64</accession>
<evidence type="ECO:0000313" key="7">
    <source>
        <dbReference type="EMBL" id="BBL04638.1"/>
    </source>
</evidence>
<keyword evidence="8" id="KW-1185">Reference proteome</keyword>
<keyword evidence="6" id="KW-0472">Membrane</keyword>
<evidence type="ECO:0000256" key="4">
    <source>
        <dbReference type="ARBA" id="ARBA00022692"/>
    </source>
</evidence>
<dbReference type="InterPro" id="IPR002528">
    <property type="entry name" value="MATE_fam"/>
</dbReference>
<dbReference type="KEGG" id="acou:A5CBH24_19510"/>
<gene>
    <name evidence="7" type="ORF">A5CBH24_19510</name>
</gene>
<evidence type="ECO:0000256" key="5">
    <source>
        <dbReference type="ARBA" id="ARBA00022989"/>
    </source>
</evidence>
<proteinExistence type="inferred from homology"/>
<organism evidence="7 8">
    <name type="scientific">Alistipes communis</name>
    <dbReference type="NCBI Taxonomy" id="2585118"/>
    <lineage>
        <taxon>Bacteria</taxon>
        <taxon>Pseudomonadati</taxon>
        <taxon>Bacteroidota</taxon>
        <taxon>Bacteroidia</taxon>
        <taxon>Bacteroidales</taxon>
        <taxon>Rikenellaceae</taxon>
        <taxon>Alistipes</taxon>
    </lineage>
</organism>
<dbReference type="PANTHER" id="PTHR43298:SF2">
    <property type="entry name" value="FMN_FAD EXPORTER YEEO-RELATED"/>
    <property type="match status" value="1"/>
</dbReference>
<keyword evidence="3" id="KW-0813">Transport</keyword>
<dbReference type="GO" id="GO:0042910">
    <property type="term" value="F:xenobiotic transmembrane transporter activity"/>
    <property type="evidence" value="ECO:0007669"/>
    <property type="project" value="InterPro"/>
</dbReference>
<dbReference type="EMBL" id="AP019735">
    <property type="protein sequence ID" value="BBL04638.1"/>
    <property type="molecule type" value="Genomic_DNA"/>
</dbReference>
<accession>A0A4Y1WWZ9</accession>
<comment type="similarity">
    <text evidence="2">Belongs to the multi antimicrobial extrusion (MATE) (TC 2.A.66.1) family.</text>
</comment>
<keyword evidence="5" id="KW-1133">Transmembrane helix</keyword>
<name>A0A3D2BBB2_9BACT</name>
<dbReference type="PANTHER" id="PTHR43298">
    <property type="entry name" value="MULTIDRUG RESISTANCE PROTEIN NORM-RELATED"/>
    <property type="match status" value="1"/>
</dbReference>
<dbReference type="GO" id="GO:0005886">
    <property type="term" value="C:plasma membrane"/>
    <property type="evidence" value="ECO:0007669"/>
    <property type="project" value="TreeGrafter"/>
</dbReference>
<keyword evidence="4" id="KW-0812">Transmembrane</keyword>